<proteinExistence type="predicted"/>
<evidence type="ECO:0000313" key="1">
    <source>
        <dbReference type="EMBL" id="QQN52260.1"/>
    </source>
</evidence>
<sequence length="51" mass="5746">MNRVFKTRHFSRWMRKTELTDEALCGAVREMAQGLIDADLGGGCDDDKDEG</sequence>
<dbReference type="EMBL" id="CP067013">
    <property type="protein sequence ID" value="QQN52260.1"/>
    <property type="molecule type" value="Genomic_DNA"/>
</dbReference>
<dbReference type="InterPro" id="IPR009387">
    <property type="entry name" value="HigB-2"/>
</dbReference>
<dbReference type="RefSeq" id="WP_198158975.1">
    <property type="nucleotide sequence ID" value="NZ_CP110110.1"/>
</dbReference>
<organism evidence="1 2">
    <name type="scientific">Stutzerimonas balearica</name>
    <dbReference type="NCBI Taxonomy" id="74829"/>
    <lineage>
        <taxon>Bacteria</taxon>
        <taxon>Pseudomonadati</taxon>
        <taxon>Pseudomonadota</taxon>
        <taxon>Gammaproteobacteria</taxon>
        <taxon>Pseudomonadales</taxon>
        <taxon>Pseudomonadaceae</taxon>
        <taxon>Stutzerimonas</taxon>
    </lineage>
</organism>
<evidence type="ECO:0000313" key="2">
    <source>
        <dbReference type="Proteomes" id="UP000595933"/>
    </source>
</evidence>
<reference evidence="1 2" key="1">
    <citation type="submission" date="2020-12" db="EMBL/GenBank/DDBJ databases">
        <title>FDA dAtabase for Regulatory Grade micrObial Sequences (FDA-ARGOS): Supporting development and validation of Infectious Disease Dx tests.</title>
        <authorList>
            <person name="Sproer C."/>
            <person name="Gronow S."/>
            <person name="Severitt S."/>
            <person name="Schroder I."/>
            <person name="Tallon L."/>
            <person name="Sadzewicz L."/>
            <person name="Zhao X."/>
            <person name="Boylan J."/>
            <person name="Ott S."/>
            <person name="Bowen H."/>
            <person name="Vavikolanu K."/>
            <person name="Mehta A."/>
            <person name="Aluvathingal J."/>
            <person name="Nadendla S."/>
            <person name="Lowell S."/>
            <person name="Myers T."/>
            <person name="Yan Y."/>
            <person name="Sichtig H."/>
        </authorList>
    </citation>
    <scope>NUCLEOTIDE SEQUENCE [LARGE SCALE GENOMIC DNA]</scope>
    <source>
        <strain evidence="1 2">FDAARGOS_1013</strain>
    </source>
</reference>
<dbReference type="Pfam" id="PF06296">
    <property type="entry name" value="RelE"/>
    <property type="match status" value="1"/>
</dbReference>
<name>A0A9X7V518_9GAMM</name>
<dbReference type="AlphaFoldDB" id="A0A9X7V518"/>
<dbReference type="Proteomes" id="UP000595933">
    <property type="component" value="Chromosome"/>
</dbReference>
<gene>
    <name evidence="1" type="ORF">I6H70_07470</name>
</gene>
<accession>A0A9X7V518</accession>
<protein>
    <submittedName>
        <fullName evidence="1">Type II toxin-antitoxin system RelE/ParE family toxin</fullName>
    </submittedName>
</protein>